<feature type="binding site" evidence="10">
    <location>
        <position position="182"/>
    </location>
    <ligand>
        <name>Mn(2+)</name>
        <dbReference type="ChEBI" id="CHEBI:29035"/>
    </ligand>
</feature>
<comment type="cofactor">
    <cofactor evidence="10">
        <name>Mn(2+)</name>
        <dbReference type="ChEBI" id="CHEBI:29035"/>
    </cofactor>
</comment>
<keyword evidence="10" id="KW-0464">Manganese</keyword>
<dbReference type="GO" id="GO:0050650">
    <property type="term" value="P:chondroitin sulfate proteoglycan biosynthetic process"/>
    <property type="evidence" value="ECO:0007669"/>
    <property type="project" value="TreeGrafter"/>
</dbReference>
<dbReference type="EMBL" id="JBGBPQ010000006">
    <property type="protein sequence ID" value="KAL1523476.1"/>
    <property type="molecule type" value="Genomic_DNA"/>
</dbReference>
<evidence type="ECO:0008006" key="14">
    <source>
        <dbReference type="Google" id="ProtNLM"/>
    </source>
</evidence>
<evidence type="ECO:0000256" key="11">
    <source>
        <dbReference type="PIRSR" id="PIRSR605027-4"/>
    </source>
</evidence>
<dbReference type="GO" id="GO:0000139">
    <property type="term" value="C:Golgi membrane"/>
    <property type="evidence" value="ECO:0007669"/>
    <property type="project" value="TreeGrafter"/>
</dbReference>
<evidence type="ECO:0000313" key="13">
    <source>
        <dbReference type="Proteomes" id="UP001515480"/>
    </source>
</evidence>
<reference evidence="12 13" key="1">
    <citation type="journal article" date="2024" name="Science">
        <title>Giant polyketide synthase enzymes in the biosynthesis of giant marine polyether toxins.</title>
        <authorList>
            <person name="Fallon T.R."/>
            <person name="Shende V.V."/>
            <person name="Wierzbicki I.H."/>
            <person name="Pendleton A.L."/>
            <person name="Watervoot N.F."/>
            <person name="Auber R.P."/>
            <person name="Gonzalez D.J."/>
            <person name="Wisecaver J.H."/>
            <person name="Moore B.S."/>
        </authorList>
    </citation>
    <scope>NUCLEOTIDE SEQUENCE [LARGE SCALE GENOMIC DNA]</scope>
    <source>
        <strain evidence="12 13">12B1</strain>
    </source>
</reference>
<evidence type="ECO:0000313" key="12">
    <source>
        <dbReference type="EMBL" id="KAL1523476.1"/>
    </source>
</evidence>
<dbReference type="GO" id="GO:0015018">
    <property type="term" value="F:galactosylgalactosylxylosylprotein 3-beta-glucuronosyltransferase activity"/>
    <property type="evidence" value="ECO:0007669"/>
    <property type="project" value="InterPro"/>
</dbReference>
<protein>
    <recommendedName>
        <fullName evidence="14">Galactosylgalactosylxylosylprotein 3-beta-glucuronosyltransferase</fullName>
    </recommendedName>
</protein>
<evidence type="ECO:0000256" key="10">
    <source>
        <dbReference type="PIRSR" id="PIRSR605027-3"/>
    </source>
</evidence>
<name>A0AB34JNR9_PRYPA</name>
<keyword evidence="4" id="KW-0812">Transmembrane</keyword>
<accession>A0AB34JNR9</accession>
<evidence type="ECO:0000256" key="9">
    <source>
        <dbReference type="PIRSR" id="PIRSR605027-1"/>
    </source>
</evidence>
<keyword evidence="6" id="KW-1133">Transmembrane helix</keyword>
<keyword evidence="10" id="KW-0479">Metal-binding</keyword>
<dbReference type="PANTHER" id="PTHR10896">
    <property type="entry name" value="GALACTOSYLGALACTOSYLXYLOSYLPROTEIN 3-BETA-GLUCURONOSYLTRANSFERASE BETA-1,3-GLUCURONYLTRANSFERASE"/>
    <property type="match status" value="1"/>
</dbReference>
<dbReference type="InterPro" id="IPR029044">
    <property type="entry name" value="Nucleotide-diphossugar_trans"/>
</dbReference>
<dbReference type="Pfam" id="PF03360">
    <property type="entry name" value="Glyco_transf_43"/>
    <property type="match status" value="1"/>
</dbReference>
<evidence type="ECO:0000256" key="2">
    <source>
        <dbReference type="ARBA" id="ARBA00007706"/>
    </source>
</evidence>
<dbReference type="InterPro" id="IPR005027">
    <property type="entry name" value="Glyco_trans_43"/>
</dbReference>
<gene>
    <name evidence="12" type="ORF">AB1Y20_018414</name>
</gene>
<keyword evidence="7" id="KW-0472">Membrane</keyword>
<evidence type="ECO:0000256" key="4">
    <source>
        <dbReference type="ARBA" id="ARBA00022692"/>
    </source>
</evidence>
<evidence type="ECO:0000256" key="5">
    <source>
        <dbReference type="ARBA" id="ARBA00022968"/>
    </source>
</evidence>
<dbReference type="Gene3D" id="3.90.550.10">
    <property type="entry name" value="Spore Coat Polysaccharide Biosynthesis Protein SpsA, Chain A"/>
    <property type="match status" value="1"/>
</dbReference>
<evidence type="ECO:0000256" key="6">
    <source>
        <dbReference type="ARBA" id="ARBA00022989"/>
    </source>
</evidence>
<evidence type="ECO:0000256" key="3">
    <source>
        <dbReference type="ARBA" id="ARBA00022679"/>
    </source>
</evidence>
<sequence>MSRGLARLAVVRCPGEGCALLREFECPPHCSGFVEQCVNRRCLQWGPRRSCLRYELIEAFVNRTLHVIWPRLPTPTLLAKGSPLLRRKLILVTTTFPHALQLLKLEHCKRVLTGVQHILWIVAEDAATPSASVTKLLAESGIPHLHIAFGPTRNGGNAQRNQALKLIRRQRMRGVVFNMDDDNAYHPKLWDELRKLRPMRVGVFALRRGVYPPPACDGRFTALPKSWDKVGGRRMMVERPLYNETTGRFLGFAAGWCNPNSWLSKARGRRKFCLDMGAFAFDALLLQQVVGPPWNYTGHGGESELVEKLLPDGQPEDLQPLANCGLNVYVFHNEYRTLPLPYEWPRAACGTDGWGMQLSET</sequence>
<keyword evidence="13" id="KW-1185">Reference proteome</keyword>
<keyword evidence="8" id="KW-0325">Glycoprotein</keyword>
<comment type="caution">
    <text evidence="12">The sequence shown here is derived from an EMBL/GenBank/DDBJ whole genome shotgun (WGS) entry which is preliminary data.</text>
</comment>
<feature type="site" description="Interaction with galactose moiety of substrate glycoprotein" evidence="11">
    <location>
        <position position="238"/>
    </location>
</feature>
<dbReference type="PANTHER" id="PTHR10896:SF65">
    <property type="entry name" value="GALACTOSYLGALACTOSYLXYLOSYLPROTEIN 3-BETA-GLUCURONOSYLTRANSFERASE 3"/>
    <property type="match status" value="1"/>
</dbReference>
<feature type="active site" description="Proton donor/acceptor" evidence="9">
    <location>
        <position position="302"/>
    </location>
</feature>
<dbReference type="SUPFAM" id="SSF53448">
    <property type="entry name" value="Nucleotide-diphospho-sugar transferases"/>
    <property type="match status" value="1"/>
</dbReference>
<dbReference type="GO" id="GO:0005975">
    <property type="term" value="P:carbohydrate metabolic process"/>
    <property type="evidence" value="ECO:0007669"/>
    <property type="project" value="TreeGrafter"/>
</dbReference>
<evidence type="ECO:0000256" key="8">
    <source>
        <dbReference type="ARBA" id="ARBA00023180"/>
    </source>
</evidence>
<comment type="subcellular location">
    <subcellularLocation>
        <location evidence="1">Membrane</location>
        <topology evidence="1">Single-pass type II membrane protein</topology>
    </subcellularLocation>
</comment>
<dbReference type="GO" id="GO:0046872">
    <property type="term" value="F:metal ion binding"/>
    <property type="evidence" value="ECO:0007669"/>
    <property type="project" value="UniProtKB-KW"/>
</dbReference>
<dbReference type="AlphaFoldDB" id="A0AB34JNR9"/>
<proteinExistence type="inferred from homology"/>
<keyword evidence="3" id="KW-0808">Transferase</keyword>
<evidence type="ECO:0000256" key="1">
    <source>
        <dbReference type="ARBA" id="ARBA00004606"/>
    </source>
</evidence>
<keyword evidence="5" id="KW-0735">Signal-anchor</keyword>
<organism evidence="12 13">
    <name type="scientific">Prymnesium parvum</name>
    <name type="common">Toxic golden alga</name>
    <dbReference type="NCBI Taxonomy" id="97485"/>
    <lineage>
        <taxon>Eukaryota</taxon>
        <taxon>Haptista</taxon>
        <taxon>Haptophyta</taxon>
        <taxon>Prymnesiophyceae</taxon>
        <taxon>Prymnesiales</taxon>
        <taxon>Prymnesiaceae</taxon>
        <taxon>Prymnesium</taxon>
    </lineage>
</organism>
<comment type="similarity">
    <text evidence="2">Belongs to the glycosyltransferase 43 family.</text>
</comment>
<evidence type="ECO:0000256" key="7">
    <source>
        <dbReference type="ARBA" id="ARBA00023136"/>
    </source>
</evidence>
<dbReference type="Proteomes" id="UP001515480">
    <property type="component" value="Unassembled WGS sequence"/>
</dbReference>